<reference evidence="2" key="1">
    <citation type="submission" date="2015-06" db="UniProtKB">
        <authorList>
            <consortium name="EnsemblPlants"/>
        </authorList>
    </citation>
    <scope>IDENTIFICATION</scope>
</reference>
<feature type="compositionally biased region" description="Basic residues" evidence="1">
    <location>
        <begin position="108"/>
        <end position="121"/>
    </location>
</feature>
<keyword evidence="3" id="KW-1185">Reference proteome</keyword>
<dbReference type="HOGENOM" id="CLU_1139516_0_0_1"/>
<feature type="compositionally biased region" description="Low complexity" evidence="1">
    <location>
        <begin position="149"/>
        <end position="159"/>
    </location>
</feature>
<evidence type="ECO:0000313" key="2">
    <source>
        <dbReference type="EnsemblPlants" id="ORGLA05G0056600.1"/>
    </source>
</evidence>
<name>I1PT68_ORYGL</name>
<dbReference type="EnsemblPlants" id="ORGLA05G0056600.1">
    <property type="protein sequence ID" value="ORGLA05G0056600.1"/>
    <property type="gene ID" value="ORGLA05G0056600"/>
</dbReference>
<accession>I1PT68</accession>
<feature type="compositionally biased region" description="Low complexity" evidence="1">
    <location>
        <begin position="1"/>
        <end position="21"/>
    </location>
</feature>
<dbReference type="OMA" id="GHPGAEH"/>
<feature type="compositionally biased region" description="Basic residues" evidence="1">
    <location>
        <begin position="196"/>
        <end position="212"/>
    </location>
</feature>
<feature type="region of interest" description="Disordered" evidence="1">
    <location>
        <begin position="93"/>
        <end position="244"/>
    </location>
</feature>
<dbReference type="AlphaFoldDB" id="I1PT68"/>
<sequence>MASSSSSPSTPTLSRTSASPTRRPKVRSPMAPAMPMHELGLSTCSICDRRSAGERAAVQGPGGGDGGRLLLLRRRRAGGRGRARRHGEPAVRVHGAVGGHPGAEHAGRVGRPRRRGPRRRVPAALPPEGVGDGGGARRRRLLRLRHVVPGQPRRGQGAPARRRVRRAAGPRPLPPQQRQRAGGAVRVAEQPEPRPGARRRRPPRRAAPRRPRRQDAPHRRGHRRQDQGKLHRPPLLILDNKSFN</sequence>
<proteinExistence type="predicted"/>
<feature type="compositionally biased region" description="Basic and acidic residues" evidence="1">
    <location>
        <begin position="213"/>
        <end position="229"/>
    </location>
</feature>
<feature type="region of interest" description="Disordered" evidence="1">
    <location>
        <begin position="1"/>
        <end position="37"/>
    </location>
</feature>
<evidence type="ECO:0000313" key="3">
    <source>
        <dbReference type="Proteomes" id="UP000007306"/>
    </source>
</evidence>
<dbReference type="Proteomes" id="UP000007306">
    <property type="component" value="Chromosome 5"/>
</dbReference>
<protein>
    <submittedName>
        <fullName evidence="2">Uncharacterized protein</fullName>
    </submittedName>
</protein>
<feature type="compositionally biased region" description="Basic residues" evidence="1">
    <location>
        <begin position="136"/>
        <end position="146"/>
    </location>
</feature>
<organism evidence="2 3">
    <name type="scientific">Oryza glaberrima</name>
    <name type="common">African rice</name>
    <dbReference type="NCBI Taxonomy" id="4538"/>
    <lineage>
        <taxon>Eukaryota</taxon>
        <taxon>Viridiplantae</taxon>
        <taxon>Streptophyta</taxon>
        <taxon>Embryophyta</taxon>
        <taxon>Tracheophyta</taxon>
        <taxon>Spermatophyta</taxon>
        <taxon>Magnoliopsida</taxon>
        <taxon>Liliopsida</taxon>
        <taxon>Poales</taxon>
        <taxon>Poaceae</taxon>
        <taxon>BOP clade</taxon>
        <taxon>Oryzoideae</taxon>
        <taxon>Oryzeae</taxon>
        <taxon>Oryzinae</taxon>
        <taxon>Oryza</taxon>
    </lineage>
</organism>
<evidence type="ECO:0000256" key="1">
    <source>
        <dbReference type="SAM" id="MobiDB-lite"/>
    </source>
</evidence>
<dbReference type="Gramene" id="ORGLA05G0056600.1">
    <property type="protein sequence ID" value="ORGLA05G0056600.1"/>
    <property type="gene ID" value="ORGLA05G0056600"/>
</dbReference>
<reference evidence="2 3" key="2">
    <citation type="submission" date="2018-04" db="EMBL/GenBank/DDBJ databases">
        <title>OglaRS2 (Oryza glaberrima Reference Sequence Version 2).</title>
        <authorList>
            <person name="Zhang J."/>
            <person name="Kudrna D."/>
            <person name="Lee S."/>
            <person name="Talag J."/>
            <person name="Rajasekar S."/>
            <person name="Wing R.A."/>
        </authorList>
    </citation>
    <scope>NUCLEOTIDE SEQUENCE [LARGE SCALE GENOMIC DNA]</scope>
    <source>
        <strain evidence="2 3">cv. IRGC 96717</strain>
    </source>
</reference>